<keyword evidence="2" id="KW-0808">Transferase</keyword>
<dbReference type="Pfam" id="PF05686">
    <property type="entry name" value="Glyco_transf_90"/>
    <property type="match status" value="1"/>
</dbReference>
<proteinExistence type="inferred from homology"/>
<evidence type="ECO:0000256" key="1">
    <source>
        <dbReference type="ARBA" id="ARBA00010118"/>
    </source>
</evidence>
<dbReference type="GO" id="GO:0016740">
    <property type="term" value="F:transferase activity"/>
    <property type="evidence" value="ECO:0007669"/>
    <property type="project" value="UniProtKB-KW"/>
</dbReference>
<feature type="compositionally biased region" description="Low complexity" evidence="3">
    <location>
        <begin position="108"/>
        <end position="120"/>
    </location>
</feature>
<dbReference type="PANTHER" id="PTHR12203:SF35">
    <property type="entry name" value="PROTEIN O-GLUCOSYLTRANSFERASE 1"/>
    <property type="match status" value="1"/>
</dbReference>
<dbReference type="PANTHER" id="PTHR12203">
    <property type="entry name" value="KDEL LYS-ASP-GLU-LEU CONTAINING - RELATED"/>
    <property type="match status" value="1"/>
</dbReference>
<dbReference type="EMBL" id="JACAZI010000015">
    <property type="protein sequence ID" value="KAF7344144.1"/>
    <property type="molecule type" value="Genomic_DNA"/>
</dbReference>
<protein>
    <submittedName>
        <fullName evidence="5">CAP10 domain-containing protein</fullName>
    </submittedName>
</protein>
<evidence type="ECO:0000256" key="2">
    <source>
        <dbReference type="ARBA" id="ARBA00022679"/>
    </source>
</evidence>
<name>A0A8H6XP25_9AGAR</name>
<reference evidence="5" key="1">
    <citation type="submission" date="2020-05" db="EMBL/GenBank/DDBJ databases">
        <title>Mycena genomes resolve the evolution of fungal bioluminescence.</title>
        <authorList>
            <person name="Tsai I.J."/>
        </authorList>
    </citation>
    <scope>NUCLEOTIDE SEQUENCE</scope>
    <source>
        <strain evidence="5">CCC161011</strain>
    </source>
</reference>
<evidence type="ECO:0000256" key="3">
    <source>
        <dbReference type="SAM" id="MobiDB-lite"/>
    </source>
</evidence>
<evidence type="ECO:0000259" key="4">
    <source>
        <dbReference type="SMART" id="SM00672"/>
    </source>
</evidence>
<sequence>MPPPQLSPILTPEEDSALPLVNLQHLGSRFSRPESWKPNDPMLHRHSRARRIVQGWWRCAVLGWTILLTIILTHRLTTAHYLLPAVATNSANNLEPPLIVGDPSEDASGPSTYPSDPSSSTLAQASGRYTLHTGRPPPPYYAEWFNFAKEKKCLIDEYAQIHRDFRPFYQLATDNATSFRDMVDRAGPAAAVWDAVIATMVIRNGQVSMTGNTAYGWYLSDTVGRFSRWLPDMTFFLNGKDEPRVAFNYRAHGARRKAALVTDSTPFLQSHRPTGEFFAHQSGCDIPMEATGFLSSANNFSGFLIESAKPGYTTDLYPMLSMSKISPCFADILYPTQYYYDRSSWSGKFAFADNVPWAKKKSLLYWRGTTTGGMIRGDYHRYTRFRLMHIGSRHPDLMDVRLTAIAEPHCEEGCDREAVISAYNISGKGDPKEDVYGFKYALDVDGATFSGRFLGLMRSGSLVFKSTFFEEYFNDWLRPFEHYIPVLPDLSDLVQKVEWANKNSEEARLIQQRGLEVARRVITDDQNDCYLYAAVLEWAQLLEYAKGNSA</sequence>
<feature type="region of interest" description="Disordered" evidence="3">
    <location>
        <begin position="96"/>
        <end position="122"/>
    </location>
</feature>
<dbReference type="InterPro" id="IPR051091">
    <property type="entry name" value="O-Glucosyltr/Glycosyltrsf_90"/>
</dbReference>
<feature type="domain" description="Glycosyl transferase CAP10" evidence="4">
    <location>
        <begin position="273"/>
        <end position="545"/>
    </location>
</feature>
<dbReference type="OrthoDB" id="2886917at2759"/>
<organism evidence="5 6">
    <name type="scientific">Mycena venus</name>
    <dbReference type="NCBI Taxonomy" id="2733690"/>
    <lineage>
        <taxon>Eukaryota</taxon>
        <taxon>Fungi</taxon>
        <taxon>Dikarya</taxon>
        <taxon>Basidiomycota</taxon>
        <taxon>Agaricomycotina</taxon>
        <taxon>Agaricomycetes</taxon>
        <taxon>Agaricomycetidae</taxon>
        <taxon>Agaricales</taxon>
        <taxon>Marasmiineae</taxon>
        <taxon>Mycenaceae</taxon>
        <taxon>Mycena</taxon>
    </lineage>
</organism>
<comment type="caution">
    <text evidence="5">The sequence shown here is derived from an EMBL/GenBank/DDBJ whole genome shotgun (WGS) entry which is preliminary data.</text>
</comment>
<keyword evidence="6" id="KW-1185">Reference proteome</keyword>
<dbReference type="Proteomes" id="UP000620124">
    <property type="component" value="Unassembled WGS sequence"/>
</dbReference>
<gene>
    <name evidence="5" type="ORF">MVEN_01704600</name>
</gene>
<evidence type="ECO:0000313" key="6">
    <source>
        <dbReference type="Proteomes" id="UP000620124"/>
    </source>
</evidence>
<dbReference type="SMART" id="SM00672">
    <property type="entry name" value="CAP10"/>
    <property type="match status" value="1"/>
</dbReference>
<dbReference type="InterPro" id="IPR006598">
    <property type="entry name" value="CAP10"/>
</dbReference>
<evidence type="ECO:0000313" key="5">
    <source>
        <dbReference type="EMBL" id="KAF7344144.1"/>
    </source>
</evidence>
<accession>A0A8H6XP25</accession>
<dbReference type="AlphaFoldDB" id="A0A8H6XP25"/>
<comment type="similarity">
    <text evidence="1">Belongs to the glycosyltransferase 90 family.</text>
</comment>